<keyword evidence="1" id="KW-0812">Transmembrane</keyword>
<feature type="transmembrane region" description="Helical" evidence="1">
    <location>
        <begin position="78"/>
        <end position="97"/>
    </location>
</feature>
<feature type="transmembrane region" description="Helical" evidence="1">
    <location>
        <begin position="117"/>
        <end position="136"/>
    </location>
</feature>
<dbReference type="EMBL" id="BMEL01000004">
    <property type="protein sequence ID" value="GGF30785.1"/>
    <property type="molecule type" value="Genomic_DNA"/>
</dbReference>
<evidence type="ECO:0000313" key="2">
    <source>
        <dbReference type="EMBL" id="GGF30785.1"/>
    </source>
</evidence>
<protein>
    <submittedName>
        <fullName evidence="2">Uncharacterized protein</fullName>
    </submittedName>
</protein>
<reference evidence="2" key="1">
    <citation type="journal article" date="2014" name="Int. J. Syst. Evol. Microbiol.">
        <title>Complete genome sequence of Corynebacterium casei LMG S-19264T (=DSM 44701T), isolated from a smear-ripened cheese.</title>
        <authorList>
            <consortium name="US DOE Joint Genome Institute (JGI-PGF)"/>
            <person name="Walter F."/>
            <person name="Albersmeier A."/>
            <person name="Kalinowski J."/>
            <person name="Ruckert C."/>
        </authorList>
    </citation>
    <scope>NUCLEOTIDE SEQUENCE</scope>
    <source>
        <strain evidence="2">CGMCC 1.12153</strain>
    </source>
</reference>
<organism evidence="2 3">
    <name type="scientific">Halobacillus andaensis</name>
    <dbReference type="NCBI Taxonomy" id="1176239"/>
    <lineage>
        <taxon>Bacteria</taxon>
        <taxon>Bacillati</taxon>
        <taxon>Bacillota</taxon>
        <taxon>Bacilli</taxon>
        <taxon>Bacillales</taxon>
        <taxon>Bacillaceae</taxon>
        <taxon>Halobacillus</taxon>
    </lineage>
</organism>
<feature type="transmembrane region" description="Helical" evidence="1">
    <location>
        <begin position="20"/>
        <end position="39"/>
    </location>
</feature>
<keyword evidence="1" id="KW-0472">Membrane</keyword>
<sequence length="140" mass="16001">MCDRIIASFKKGKVFILKEVILLLAEVVNLFHEVIWKISNELGLNLTDKELHFWVIGILGVFGLLLVDLLFHSLSKWSITAISFLFTFAMVLVFVFAVEIQQRITGAGNMEFADAAYSVLGFLAFCVIYLMIKGFYKWIR</sequence>
<accession>A0A917F0J6</accession>
<evidence type="ECO:0000313" key="3">
    <source>
        <dbReference type="Proteomes" id="UP000660110"/>
    </source>
</evidence>
<keyword evidence="1" id="KW-1133">Transmembrane helix</keyword>
<comment type="caution">
    <text evidence="2">The sequence shown here is derived from an EMBL/GenBank/DDBJ whole genome shotgun (WGS) entry which is preliminary data.</text>
</comment>
<name>A0A917F0J6_HALAA</name>
<evidence type="ECO:0000256" key="1">
    <source>
        <dbReference type="SAM" id="Phobius"/>
    </source>
</evidence>
<keyword evidence="3" id="KW-1185">Reference proteome</keyword>
<feature type="transmembrane region" description="Helical" evidence="1">
    <location>
        <begin position="51"/>
        <end position="71"/>
    </location>
</feature>
<dbReference type="AlphaFoldDB" id="A0A917F0J6"/>
<gene>
    <name evidence="2" type="primary">eag</name>
    <name evidence="2" type="ORF">GCM10010954_32430</name>
</gene>
<dbReference type="Proteomes" id="UP000660110">
    <property type="component" value="Unassembled WGS sequence"/>
</dbReference>
<proteinExistence type="predicted"/>
<reference evidence="2" key="2">
    <citation type="submission" date="2020-09" db="EMBL/GenBank/DDBJ databases">
        <authorList>
            <person name="Sun Q."/>
            <person name="Zhou Y."/>
        </authorList>
    </citation>
    <scope>NUCLEOTIDE SEQUENCE</scope>
    <source>
        <strain evidence="2">CGMCC 1.12153</strain>
    </source>
</reference>